<dbReference type="InterPro" id="IPR016032">
    <property type="entry name" value="Sig_transdc_resp-reg_C-effctor"/>
</dbReference>
<comment type="caution">
    <text evidence="6">The sequence shown here is derived from an EMBL/GenBank/DDBJ whole genome shotgun (WGS) entry which is preliminary data.</text>
</comment>
<dbReference type="SUPFAM" id="SSF46894">
    <property type="entry name" value="C-terminal effector domain of the bipartite response regulators"/>
    <property type="match status" value="1"/>
</dbReference>
<protein>
    <recommendedName>
        <fullName evidence="5">HTH luxR-type domain-containing protein</fullName>
    </recommendedName>
</protein>
<dbReference type="RefSeq" id="WP_111214424.1">
    <property type="nucleotide sequence ID" value="NZ_POTY01000082.1"/>
</dbReference>
<feature type="region of interest" description="Disordered" evidence="4">
    <location>
        <begin position="127"/>
        <end position="160"/>
    </location>
</feature>
<organism evidence="6 7">
    <name type="scientific">Micromonospora craterilacus</name>
    <dbReference type="NCBI Taxonomy" id="1655439"/>
    <lineage>
        <taxon>Bacteria</taxon>
        <taxon>Bacillati</taxon>
        <taxon>Actinomycetota</taxon>
        <taxon>Actinomycetes</taxon>
        <taxon>Micromonosporales</taxon>
        <taxon>Micromonosporaceae</taxon>
        <taxon>Micromonospora</taxon>
    </lineage>
</organism>
<keyword evidence="7" id="KW-1185">Reference proteome</keyword>
<dbReference type="OrthoDB" id="3176919at2"/>
<keyword evidence="1" id="KW-0805">Transcription regulation</keyword>
<evidence type="ECO:0000256" key="3">
    <source>
        <dbReference type="ARBA" id="ARBA00023163"/>
    </source>
</evidence>
<accession>A0A2W2EYY4</accession>
<keyword evidence="3" id="KW-0804">Transcription</keyword>
<evidence type="ECO:0000256" key="2">
    <source>
        <dbReference type="ARBA" id="ARBA00023125"/>
    </source>
</evidence>
<evidence type="ECO:0000313" key="7">
    <source>
        <dbReference type="Proteomes" id="UP000248924"/>
    </source>
</evidence>
<dbReference type="PROSITE" id="PS50043">
    <property type="entry name" value="HTH_LUXR_2"/>
    <property type="match status" value="1"/>
</dbReference>
<evidence type="ECO:0000256" key="1">
    <source>
        <dbReference type="ARBA" id="ARBA00023015"/>
    </source>
</evidence>
<dbReference type="InterPro" id="IPR000792">
    <property type="entry name" value="Tscrpt_reg_LuxR_C"/>
</dbReference>
<dbReference type="EMBL" id="POTY01000082">
    <property type="protein sequence ID" value="PZG17738.1"/>
    <property type="molecule type" value="Genomic_DNA"/>
</dbReference>
<evidence type="ECO:0000313" key="6">
    <source>
        <dbReference type="EMBL" id="PZG17738.1"/>
    </source>
</evidence>
<dbReference type="Gene3D" id="1.10.10.10">
    <property type="entry name" value="Winged helix-like DNA-binding domain superfamily/Winged helix DNA-binding domain"/>
    <property type="match status" value="1"/>
</dbReference>
<sequence>MPSGGACAGRAAAAQAVIESIQDPSLDWPGAPALPAWRAWIAGPADPVAMAWLERALSGLNRPVERLSRARLAWLLGAQHARLGRRADAIRLLELACSEYAATGAAGLLARVAADLQSVTEVSGIATPPPGRAVRAAGSSPAESTEPAGPAEADAEGGAGPAARLTATEFRVAAAVADGLSNQEAARRLSVSAKTIEFHLGNIYRKLGVRNRTELARHLLR</sequence>
<dbReference type="Proteomes" id="UP000248924">
    <property type="component" value="Unassembled WGS sequence"/>
</dbReference>
<dbReference type="InterPro" id="IPR036388">
    <property type="entry name" value="WH-like_DNA-bd_sf"/>
</dbReference>
<feature type="domain" description="HTH luxR-type" evidence="5">
    <location>
        <begin position="158"/>
        <end position="221"/>
    </location>
</feature>
<dbReference type="GO" id="GO:0006355">
    <property type="term" value="P:regulation of DNA-templated transcription"/>
    <property type="evidence" value="ECO:0007669"/>
    <property type="project" value="InterPro"/>
</dbReference>
<dbReference type="Pfam" id="PF00196">
    <property type="entry name" value="GerE"/>
    <property type="match status" value="1"/>
</dbReference>
<reference evidence="6 7" key="1">
    <citation type="submission" date="2018-01" db="EMBL/GenBank/DDBJ databases">
        <title>Draft genome sequence of Jishengella sp. NA12.</title>
        <authorList>
            <person name="Sahin N."/>
            <person name="Ay H."/>
            <person name="Saygin H."/>
        </authorList>
    </citation>
    <scope>NUCLEOTIDE SEQUENCE [LARGE SCALE GENOMIC DNA]</scope>
    <source>
        <strain evidence="6 7">NA12</strain>
    </source>
</reference>
<gene>
    <name evidence="6" type="ORF">C1I95_14870</name>
</gene>
<dbReference type="PRINTS" id="PR00038">
    <property type="entry name" value="HTHLUXR"/>
</dbReference>
<evidence type="ECO:0000256" key="4">
    <source>
        <dbReference type="SAM" id="MobiDB-lite"/>
    </source>
</evidence>
<dbReference type="AlphaFoldDB" id="A0A2W2EYY4"/>
<dbReference type="SMART" id="SM00421">
    <property type="entry name" value="HTH_LUXR"/>
    <property type="match status" value="1"/>
</dbReference>
<dbReference type="GO" id="GO:0003677">
    <property type="term" value="F:DNA binding"/>
    <property type="evidence" value="ECO:0007669"/>
    <property type="project" value="UniProtKB-KW"/>
</dbReference>
<dbReference type="CDD" id="cd06170">
    <property type="entry name" value="LuxR_C_like"/>
    <property type="match status" value="1"/>
</dbReference>
<dbReference type="PANTHER" id="PTHR44688:SF16">
    <property type="entry name" value="DNA-BINDING TRANSCRIPTIONAL ACTIVATOR DEVR_DOSR"/>
    <property type="match status" value="1"/>
</dbReference>
<name>A0A2W2EYY4_9ACTN</name>
<evidence type="ECO:0000259" key="5">
    <source>
        <dbReference type="PROSITE" id="PS50043"/>
    </source>
</evidence>
<proteinExistence type="predicted"/>
<keyword evidence="2" id="KW-0238">DNA-binding</keyword>
<dbReference type="PANTHER" id="PTHR44688">
    <property type="entry name" value="DNA-BINDING TRANSCRIPTIONAL ACTIVATOR DEVR_DOSR"/>
    <property type="match status" value="1"/>
</dbReference>